<feature type="domain" description="Single-strand DNA endonuclease 1 chromo" evidence="10">
    <location>
        <begin position="429"/>
        <end position="468"/>
    </location>
</feature>
<comment type="similarity">
    <text evidence="9">Belongs to the XPG/RAD2 endonuclease family. GEN subfamily.</text>
</comment>
<keyword evidence="8" id="KW-0234">DNA repair</keyword>
<dbReference type="Proteomes" id="UP000585474">
    <property type="component" value="Unassembled WGS sequence"/>
</dbReference>
<dbReference type="FunFam" id="1.10.150.20:FF:000030">
    <property type="entry name" value="Flap endonuclease GEN-like 1"/>
    <property type="match status" value="1"/>
</dbReference>
<keyword evidence="7" id="KW-0460">Magnesium</keyword>
<comment type="cofactor">
    <cofactor evidence="1">
        <name>Mg(2+)</name>
        <dbReference type="ChEBI" id="CHEBI:18420"/>
    </cofactor>
</comment>
<evidence type="ECO:0000256" key="3">
    <source>
        <dbReference type="ARBA" id="ARBA00022723"/>
    </source>
</evidence>
<evidence type="ECO:0000256" key="7">
    <source>
        <dbReference type="ARBA" id="ARBA00022842"/>
    </source>
</evidence>
<dbReference type="GO" id="GO:0006281">
    <property type="term" value="P:DNA repair"/>
    <property type="evidence" value="ECO:0007669"/>
    <property type="project" value="UniProtKB-KW"/>
</dbReference>
<dbReference type="EMBL" id="BJWL01000024">
    <property type="protein sequence ID" value="GFZ15323.1"/>
    <property type="molecule type" value="Genomic_DNA"/>
</dbReference>
<organism evidence="11 12">
    <name type="scientific">Actinidia rufa</name>
    <dbReference type="NCBI Taxonomy" id="165716"/>
    <lineage>
        <taxon>Eukaryota</taxon>
        <taxon>Viridiplantae</taxon>
        <taxon>Streptophyta</taxon>
        <taxon>Embryophyta</taxon>
        <taxon>Tracheophyta</taxon>
        <taxon>Spermatophyta</taxon>
        <taxon>Magnoliopsida</taxon>
        <taxon>eudicotyledons</taxon>
        <taxon>Gunneridae</taxon>
        <taxon>Pentapetalae</taxon>
        <taxon>asterids</taxon>
        <taxon>Ericales</taxon>
        <taxon>Actinidiaceae</taxon>
        <taxon>Actinidia</taxon>
    </lineage>
</organism>
<keyword evidence="3" id="KW-0479">Metal-binding</keyword>
<comment type="caution">
    <text evidence="11">The sequence shown here is derived from an EMBL/GenBank/DDBJ whole genome shotgun (WGS) entry which is preliminary data.</text>
</comment>
<dbReference type="Pfam" id="PF25386">
    <property type="entry name" value="Chromo_SEND1"/>
    <property type="match status" value="1"/>
</dbReference>
<proteinExistence type="inferred from homology"/>
<protein>
    <submittedName>
        <fullName evidence="11">Single-stranded DNA endonuclease family protein</fullName>
    </submittedName>
</protein>
<keyword evidence="12" id="KW-1185">Reference proteome</keyword>
<dbReference type="InterPro" id="IPR008918">
    <property type="entry name" value="HhH2"/>
</dbReference>
<evidence type="ECO:0000256" key="8">
    <source>
        <dbReference type="ARBA" id="ARBA00023204"/>
    </source>
</evidence>
<evidence type="ECO:0000256" key="4">
    <source>
        <dbReference type="ARBA" id="ARBA00022759"/>
    </source>
</evidence>
<dbReference type="GO" id="GO:0003677">
    <property type="term" value="F:DNA binding"/>
    <property type="evidence" value="ECO:0007669"/>
    <property type="project" value="InterPro"/>
</dbReference>
<dbReference type="PANTHER" id="PTHR11081">
    <property type="entry name" value="FLAP ENDONUCLEASE FAMILY MEMBER"/>
    <property type="match status" value="1"/>
</dbReference>
<keyword evidence="6" id="KW-0378">Hydrolase</keyword>
<keyword evidence="2" id="KW-0540">Nuclease</keyword>
<reference evidence="11 12" key="1">
    <citation type="submission" date="2019-07" db="EMBL/GenBank/DDBJ databases">
        <title>De Novo Assembly of kiwifruit Actinidia rufa.</title>
        <authorList>
            <person name="Sugita-Konishi S."/>
            <person name="Sato K."/>
            <person name="Mori E."/>
            <person name="Abe Y."/>
            <person name="Kisaki G."/>
            <person name="Hamano K."/>
            <person name="Suezawa K."/>
            <person name="Otani M."/>
            <person name="Fukuda T."/>
            <person name="Manabe T."/>
            <person name="Gomi K."/>
            <person name="Tabuchi M."/>
            <person name="Akimitsu K."/>
            <person name="Kataoka I."/>
        </authorList>
    </citation>
    <scope>NUCLEOTIDE SEQUENCE [LARGE SCALE GENOMIC DNA]</scope>
    <source>
        <strain evidence="12">cv. Fuchu</strain>
    </source>
</reference>
<evidence type="ECO:0000256" key="6">
    <source>
        <dbReference type="ARBA" id="ARBA00022801"/>
    </source>
</evidence>
<dbReference type="GO" id="GO:0017108">
    <property type="term" value="F:5'-flap endonuclease activity"/>
    <property type="evidence" value="ECO:0007669"/>
    <property type="project" value="TreeGrafter"/>
</dbReference>
<evidence type="ECO:0000256" key="9">
    <source>
        <dbReference type="ARBA" id="ARBA00038112"/>
    </source>
</evidence>
<evidence type="ECO:0000256" key="2">
    <source>
        <dbReference type="ARBA" id="ARBA00022722"/>
    </source>
</evidence>
<sequence>MVSEPDKAGTNSKAGVVAATGTNSKQQGGCWFQRQTRKAAAAAEPLSLSLVPPVDPSSVVANLSDTGTVGHARASTHQDENCGRWLLDSGATNHMTWDPTDFITTYPPRHMTSLPPMLTVLRTTHANNIMQATQDERDSHKLSSLRRNMGSEFSRIVKEAKFLGATLGIPCLDGIGTSGLYLSAVQVCLFGAFALPSHYWVEEAEAQCAVLNSESLCGKVAMLFVMKWPTSREYLGLEGTPCQERDDIGFKEMLLFESTITLAILLGSDYSPGVRGFGPESACRIVKSVGDSAVLQQITLEGLSFAKNIKGSRKQGQIIRCSNKDNGSDRGMNIYGSEHDLHGEEQFLQVMDAYLKPGCHSADSEAVHRVLAMHPFQRTQLQQICAQFFEWPPEKTGRSKKRLKRKEILGHPHLRNPRNRHLGQMPVKCPVSEIVKQRKVHGQEYFEVSWEEVHGLNSSVVPADLIKRFPEQENNVRGVHSKLVWAIPRVNSTHTLIFWDKAAPFNNENLHFLSFPSACPEKILEFEEQRAVGKKPNPRKPRPKKPRNRAINLKLQNLLIDIELESSAKSVANIEKNPTSGCYIINSSIAAVDVIDLLSPSPPVHSRMVSKCQQANVECIEMSESETEASPEHNRKARELRSFLASIREDLSK</sequence>
<keyword evidence="5" id="KW-0227">DNA damage</keyword>
<name>A0A7J0GX02_9ERIC</name>
<dbReference type="GO" id="GO:0009650">
    <property type="term" value="P:UV protection"/>
    <property type="evidence" value="ECO:0007669"/>
    <property type="project" value="UniProtKB-ARBA"/>
</dbReference>
<evidence type="ECO:0000256" key="1">
    <source>
        <dbReference type="ARBA" id="ARBA00001946"/>
    </source>
</evidence>
<keyword evidence="4 11" id="KW-0255">Endonuclease</keyword>
<dbReference type="AlphaFoldDB" id="A0A7J0GX02"/>
<dbReference type="SUPFAM" id="SSF47807">
    <property type="entry name" value="5' to 3' exonuclease, C-terminal subdomain"/>
    <property type="match status" value="1"/>
</dbReference>
<dbReference type="PANTHER" id="PTHR11081:SF54">
    <property type="entry name" value="SINGLE-STRAND DNA ENDONUCLEASE 1"/>
    <property type="match status" value="1"/>
</dbReference>
<evidence type="ECO:0000313" key="12">
    <source>
        <dbReference type="Proteomes" id="UP000585474"/>
    </source>
</evidence>
<evidence type="ECO:0000313" key="11">
    <source>
        <dbReference type="EMBL" id="GFZ15323.1"/>
    </source>
</evidence>
<evidence type="ECO:0000256" key="5">
    <source>
        <dbReference type="ARBA" id="ARBA00022763"/>
    </source>
</evidence>
<dbReference type="Gene3D" id="1.10.150.20">
    <property type="entry name" value="5' to 3' exonuclease, C-terminal subdomain"/>
    <property type="match status" value="1"/>
</dbReference>
<dbReference type="GO" id="GO:0046872">
    <property type="term" value="F:metal ion binding"/>
    <property type="evidence" value="ECO:0007669"/>
    <property type="project" value="UniProtKB-KW"/>
</dbReference>
<dbReference type="InterPro" id="IPR036279">
    <property type="entry name" value="5-3_exonuclease_C_sf"/>
</dbReference>
<evidence type="ECO:0000259" key="10">
    <source>
        <dbReference type="Pfam" id="PF25386"/>
    </source>
</evidence>
<gene>
    <name evidence="11" type="ORF">Acr_24g0015130</name>
</gene>
<dbReference type="InterPro" id="IPR006084">
    <property type="entry name" value="XPG/Rad2"/>
</dbReference>
<dbReference type="OrthoDB" id="2959108at2759"/>
<dbReference type="SMART" id="SM00279">
    <property type="entry name" value="HhH2"/>
    <property type="match status" value="1"/>
</dbReference>
<dbReference type="CDD" id="cd09900">
    <property type="entry name" value="H3TH_XPG-like"/>
    <property type="match status" value="1"/>
</dbReference>
<dbReference type="InterPro" id="IPR057340">
    <property type="entry name" value="Chromo_SEND1"/>
</dbReference>
<accession>A0A7J0GX02</accession>